<keyword evidence="4" id="KW-1185">Reference proteome</keyword>
<accession>A0A4Y3UKH0</accession>
<dbReference type="EMBL" id="VFPS01000002">
    <property type="protein sequence ID" value="TQM98959.1"/>
    <property type="molecule type" value="Genomic_DNA"/>
</dbReference>
<evidence type="ECO:0000259" key="2">
    <source>
        <dbReference type="Pfam" id="PF25976"/>
    </source>
</evidence>
<dbReference type="InterPro" id="IPR019606">
    <property type="entry name" value="GerMN"/>
</dbReference>
<dbReference type="OrthoDB" id="3226781at2"/>
<comment type="caution">
    <text evidence="3">The sequence shown here is derived from an EMBL/GenBank/DDBJ whole genome shotgun (WGS) entry which is preliminary data.</text>
</comment>
<dbReference type="PROSITE" id="PS51257">
    <property type="entry name" value="PROKAR_LIPOPROTEIN"/>
    <property type="match status" value="1"/>
</dbReference>
<sequence length="571" mass="59255">MRAEVQPGSRVRAAATTVIAALLLIVLTACGGLPTSGPVNAGKSIPDAGTNGGVVFFPDKPSPDATPEQIVEGFIAAGSGPTDNWGTAREFLAGDLRSTWNPRAGVTVYRPGDRALRQVSEGEYVLSVTPVATVDEAGDLAVAGDAGDISLPFTLARQDDGQWRITKAPDGVVLDRNRFERVYSSYDLQFFDPSWTYLVPDTRWFPMQYAATSIAEALVNGGPSTWLEGAVSTAFVDGARLAQVAVPVRSNVASVSLQEGARALGREALSRMQTQLETSLAPTGIDQVDMLVDEQPLAADTVTVRQTRIDSRPLVRTADAFGFASGASGGSIEELPGLSSALLQVAAADIEMNADRTVAAVRDTTGAVSEVGSDGTVTWLDARPGLVAPSVDPGGYIWSVPAGAPSAVVAFGPGGTEVLLPDAWPAASQLAAQRISRDGTRLAAIVRDGERWAIWVAGVLRDRDGVPTGLGATKVIAVLPGPGTALTWLDSSTLAAVTSSQDTPSLLTQKLGGFGDTQRIPEAVTSVAGGTQSGAVRVRDAAGELYSQQGSNWQNVASGIVVLAVQQGSPR</sequence>
<dbReference type="InterPro" id="IPR059026">
    <property type="entry name" value="LpqB_N"/>
</dbReference>
<keyword evidence="3" id="KW-0449">Lipoprotein</keyword>
<evidence type="ECO:0000313" key="4">
    <source>
        <dbReference type="Proteomes" id="UP000319804"/>
    </source>
</evidence>
<dbReference type="Proteomes" id="UP000319804">
    <property type="component" value="Unassembled WGS sequence"/>
</dbReference>
<evidence type="ECO:0000313" key="3">
    <source>
        <dbReference type="EMBL" id="TQM98959.1"/>
    </source>
</evidence>
<organism evidence="3 4">
    <name type="scientific">Microbacterium lacticum</name>
    <dbReference type="NCBI Taxonomy" id="33885"/>
    <lineage>
        <taxon>Bacteria</taxon>
        <taxon>Bacillati</taxon>
        <taxon>Actinomycetota</taxon>
        <taxon>Actinomycetes</taxon>
        <taxon>Micrococcales</taxon>
        <taxon>Microbacteriaceae</taxon>
        <taxon>Microbacterium</taxon>
    </lineage>
</organism>
<reference evidence="3 4" key="1">
    <citation type="submission" date="2019-06" db="EMBL/GenBank/DDBJ databases">
        <title>Sequencing the genomes of 1000 actinobacteria strains.</title>
        <authorList>
            <person name="Klenk H.-P."/>
        </authorList>
    </citation>
    <scope>NUCLEOTIDE SEQUENCE [LARGE SCALE GENOMIC DNA]</scope>
    <source>
        <strain evidence="3 4">DSM 20427</strain>
    </source>
</reference>
<feature type="domain" description="Lipoprotein LpqB N-terminal" evidence="2">
    <location>
        <begin position="60"/>
        <end position="180"/>
    </location>
</feature>
<dbReference type="Pfam" id="PF10646">
    <property type="entry name" value="Germane"/>
    <property type="match status" value="1"/>
</dbReference>
<protein>
    <submittedName>
        <fullName evidence="3">Lipoprotein LpqB-like beta-propeller protein</fullName>
    </submittedName>
</protein>
<evidence type="ECO:0000259" key="1">
    <source>
        <dbReference type="Pfam" id="PF10646"/>
    </source>
</evidence>
<dbReference type="Pfam" id="PF25976">
    <property type="entry name" value="LpqB_N"/>
    <property type="match status" value="1"/>
</dbReference>
<gene>
    <name evidence="3" type="ORF">FHX68_1680</name>
</gene>
<dbReference type="AlphaFoldDB" id="A0A4Y3UKH0"/>
<feature type="domain" description="GerMN" evidence="1">
    <location>
        <begin position="190"/>
        <end position="297"/>
    </location>
</feature>
<name>A0A4Y3UKH0_9MICO</name>
<dbReference type="RefSeq" id="WP_141379909.1">
    <property type="nucleotide sequence ID" value="NZ_BJNA01000012.1"/>
</dbReference>
<proteinExistence type="predicted"/>